<dbReference type="SMART" id="SM00408">
    <property type="entry name" value="IGc2"/>
    <property type="match status" value="1"/>
</dbReference>
<feature type="chain" id="PRO_5018693119" evidence="2">
    <location>
        <begin position="18"/>
        <end position="372"/>
    </location>
</feature>
<dbReference type="STRING" id="56723.ENSLBEP00000008107"/>
<keyword evidence="2" id="KW-0732">Signal</keyword>
<dbReference type="SMART" id="SM00409">
    <property type="entry name" value="IG"/>
    <property type="match status" value="3"/>
</dbReference>
<dbReference type="InterPro" id="IPR013783">
    <property type="entry name" value="Ig-like_fold"/>
</dbReference>
<dbReference type="GeneTree" id="ENSGT01010000222294"/>
<dbReference type="Ensembl" id="ENSLBET00000008516.1">
    <property type="protein sequence ID" value="ENSLBEP00000008107.1"/>
    <property type="gene ID" value="ENSLBEG00000006270.1"/>
</dbReference>
<feature type="domain" description="Ig-like" evidence="3">
    <location>
        <begin position="203"/>
        <end position="297"/>
    </location>
</feature>
<keyword evidence="5" id="KW-1185">Reference proteome</keyword>
<sequence>MIAFLVLSFLGAGTVGADRAVTFENPNPCAVEGSSVEFRCLYNYQNGQTVRKTEWYKGEFKNDVWIRVKLSDLASYRNRFEFIGDQQHDCSLALHDLQHSDTGYYYFRFDTDRFGWRSKTSVYLSVTELHVRLYPDTVRAGDSVSLQCNTSCHLSSTVWFKDGHPVSKPEFQAQAEDAGNYFCAVEGQESVQSEPVALDVQYPPLNVSVKVTYPDNLNESSSVNLTCSSSANPAAQNYTWFRRTASPSSGSSSIFQVGSGQVLSLPSMEVNHTGLYLCQARNTVGETNSTEVLLTISAKNYGLFHLGVTRNHTEITKELWSSFSLSQVILLIGVKVVILLLLTLVIIWAGRHIRIKNEEENDHDYENESTGV</sequence>
<evidence type="ECO:0000313" key="5">
    <source>
        <dbReference type="Proteomes" id="UP000261660"/>
    </source>
</evidence>
<dbReference type="PANTHER" id="PTHR46013:SF4">
    <property type="entry name" value="B-CELL RECEPTOR CD22-RELATED"/>
    <property type="match status" value="1"/>
</dbReference>
<proteinExistence type="predicted"/>
<keyword evidence="1" id="KW-1133">Transmembrane helix</keyword>
<dbReference type="Proteomes" id="UP000261660">
    <property type="component" value="Unplaced"/>
</dbReference>
<keyword evidence="1" id="KW-0812">Transmembrane</keyword>
<feature type="signal peptide" evidence="2">
    <location>
        <begin position="1"/>
        <end position="17"/>
    </location>
</feature>
<dbReference type="AlphaFoldDB" id="A0A3Q3EPQ7"/>
<dbReference type="Gene3D" id="2.60.40.10">
    <property type="entry name" value="Immunoglobulins"/>
    <property type="match status" value="3"/>
</dbReference>
<dbReference type="RefSeq" id="XP_020490865.1">
    <property type="nucleotide sequence ID" value="XM_020635209.3"/>
</dbReference>
<keyword evidence="1" id="KW-0472">Membrane</keyword>
<feature type="transmembrane region" description="Helical" evidence="1">
    <location>
        <begin position="328"/>
        <end position="349"/>
    </location>
</feature>
<name>A0A3Q3EPQ7_9LABR</name>
<dbReference type="CDD" id="cd00096">
    <property type="entry name" value="Ig"/>
    <property type="match status" value="1"/>
</dbReference>
<evidence type="ECO:0000259" key="3">
    <source>
        <dbReference type="PROSITE" id="PS50835"/>
    </source>
</evidence>
<reference evidence="4" key="2">
    <citation type="submission" date="2025-09" db="UniProtKB">
        <authorList>
            <consortium name="Ensembl"/>
        </authorList>
    </citation>
    <scope>IDENTIFICATION</scope>
</reference>
<accession>A0A3Q3EPQ7</accession>
<dbReference type="PROSITE" id="PS50835">
    <property type="entry name" value="IG_LIKE"/>
    <property type="match status" value="2"/>
</dbReference>
<dbReference type="InterPro" id="IPR013106">
    <property type="entry name" value="Ig_V-set"/>
</dbReference>
<protein>
    <submittedName>
        <fullName evidence="4">B-cell receptor CD22-like</fullName>
    </submittedName>
</protein>
<dbReference type="PANTHER" id="PTHR46013">
    <property type="entry name" value="VASCULAR CELL ADHESION MOLECULE 1"/>
    <property type="match status" value="1"/>
</dbReference>
<feature type="domain" description="Ig-like" evidence="3">
    <location>
        <begin position="127"/>
        <end position="199"/>
    </location>
</feature>
<dbReference type="InterPro" id="IPR003599">
    <property type="entry name" value="Ig_sub"/>
</dbReference>
<evidence type="ECO:0000313" key="4">
    <source>
        <dbReference type="Ensembl" id="ENSLBEP00000008107.1"/>
    </source>
</evidence>
<dbReference type="InParanoid" id="A0A3Q3EPQ7"/>
<dbReference type="SUPFAM" id="SSF48726">
    <property type="entry name" value="Immunoglobulin"/>
    <property type="match status" value="2"/>
</dbReference>
<dbReference type="InterPro" id="IPR007110">
    <property type="entry name" value="Ig-like_dom"/>
</dbReference>
<dbReference type="GeneID" id="109985004"/>
<organism evidence="4 5">
    <name type="scientific">Labrus bergylta</name>
    <name type="common">ballan wrasse</name>
    <dbReference type="NCBI Taxonomy" id="56723"/>
    <lineage>
        <taxon>Eukaryota</taxon>
        <taxon>Metazoa</taxon>
        <taxon>Chordata</taxon>
        <taxon>Craniata</taxon>
        <taxon>Vertebrata</taxon>
        <taxon>Euteleostomi</taxon>
        <taxon>Actinopterygii</taxon>
        <taxon>Neopterygii</taxon>
        <taxon>Teleostei</taxon>
        <taxon>Neoteleostei</taxon>
        <taxon>Acanthomorphata</taxon>
        <taxon>Eupercaria</taxon>
        <taxon>Labriformes</taxon>
        <taxon>Labridae</taxon>
        <taxon>Labrus</taxon>
    </lineage>
</organism>
<dbReference type="Pfam" id="PF13927">
    <property type="entry name" value="Ig_3"/>
    <property type="match status" value="1"/>
</dbReference>
<evidence type="ECO:0000256" key="2">
    <source>
        <dbReference type="SAM" id="SignalP"/>
    </source>
</evidence>
<dbReference type="OrthoDB" id="10012075at2759"/>
<reference evidence="4" key="1">
    <citation type="submission" date="2025-08" db="UniProtKB">
        <authorList>
            <consortium name="Ensembl"/>
        </authorList>
    </citation>
    <scope>IDENTIFICATION</scope>
</reference>
<evidence type="ECO:0000256" key="1">
    <source>
        <dbReference type="SAM" id="Phobius"/>
    </source>
</evidence>
<dbReference type="InterPro" id="IPR036179">
    <property type="entry name" value="Ig-like_dom_sf"/>
</dbReference>
<dbReference type="InterPro" id="IPR003598">
    <property type="entry name" value="Ig_sub2"/>
</dbReference>
<dbReference type="Pfam" id="PF07686">
    <property type="entry name" value="V-set"/>
    <property type="match status" value="1"/>
</dbReference>